<dbReference type="PANTHER" id="PTHR46528:SF1">
    <property type="entry name" value="PROTEIN SON"/>
    <property type="match status" value="1"/>
</dbReference>
<feature type="compositionally biased region" description="Basic and acidic residues" evidence="1">
    <location>
        <begin position="1246"/>
        <end position="1261"/>
    </location>
</feature>
<evidence type="ECO:0000313" key="3">
    <source>
        <dbReference type="EnsemblMetazoa" id="CapteP199501"/>
    </source>
</evidence>
<feature type="region of interest" description="Disordered" evidence="1">
    <location>
        <begin position="2320"/>
        <end position="2411"/>
    </location>
</feature>
<feature type="region of interest" description="Disordered" evidence="1">
    <location>
        <begin position="475"/>
        <end position="549"/>
    </location>
</feature>
<feature type="compositionally biased region" description="Low complexity" evidence="1">
    <location>
        <begin position="1956"/>
        <end position="1966"/>
    </location>
</feature>
<feature type="region of interest" description="Disordered" evidence="1">
    <location>
        <begin position="1866"/>
        <end position="1931"/>
    </location>
</feature>
<reference evidence="4" key="1">
    <citation type="submission" date="2012-12" db="EMBL/GenBank/DDBJ databases">
        <authorList>
            <person name="Hellsten U."/>
            <person name="Grimwood J."/>
            <person name="Chapman J.A."/>
            <person name="Shapiro H."/>
            <person name="Aerts A."/>
            <person name="Otillar R.P."/>
            <person name="Terry A.Y."/>
            <person name="Boore J.L."/>
            <person name="Simakov O."/>
            <person name="Marletaz F."/>
            <person name="Cho S.-J."/>
            <person name="Edsinger-Gonzales E."/>
            <person name="Havlak P."/>
            <person name="Kuo D.-H."/>
            <person name="Larsson T."/>
            <person name="Lv J."/>
            <person name="Arendt D."/>
            <person name="Savage R."/>
            <person name="Osoegawa K."/>
            <person name="de Jong P."/>
            <person name="Lindberg D.R."/>
            <person name="Seaver E.C."/>
            <person name="Weisblat D.A."/>
            <person name="Putnam N.H."/>
            <person name="Grigoriev I.V."/>
            <person name="Rokhsar D.S."/>
        </authorList>
    </citation>
    <scope>NUCLEOTIDE SEQUENCE</scope>
    <source>
        <strain evidence="4">I ESC-2004</strain>
    </source>
</reference>
<dbReference type="InterPro" id="IPR032922">
    <property type="entry name" value="SON"/>
</dbReference>
<feature type="compositionally biased region" description="Polar residues" evidence="1">
    <location>
        <begin position="1719"/>
        <end position="1728"/>
    </location>
</feature>
<sequence length="3035" mass="349151">MANVDSLLDLGDPDESCSAPAAALQDPSPASFSADPFDPFSMDSSDQGTVQSSSSAFDNFDPFDPFCSPPATDSAEVAQQPLNAAAMSETASPANPPTEDYNAEFADLLGDFSSTNGVTENGDDAMTTVVKETVTTDDGGELLTATTTTTTVTTEDVFNGEGDAAPAMDAEVSESSSGGTIAKQRRVSFNSDLEQVFEHPPPLQDDLRESDEDSDVDMKVSKSSSGGTIAKQRRVSFNSDLEQVFEHPPPLQDDLRESDEDSDVDMKVSKVTIQWDDGKKPGTAALDALDAYGYGDNGAASQEVSRASLGSPPSELMHSANYDELLDDLTADATTMAPRAQQEDTDIDDLSPIVAYNEEMTQQTMSSYSNENKSSSNCPSLVILTPDDPLTSSVGSWPPKSPSSRIDARLSQKAKQEKYARWSSPNSYKGSSSINTRSEYTERPKSLPRDISQTQTKTSVNDKTIRIYKTMQGVESSRIEAENRMTQSQKIEQQEMARSSRIEAENRMTQSQKIEQEEMARRRACLERERREEEKRQMDDEKRRLEDEAIRRKSRIEEERLLLERRRLEEERRRVEEESVIRQARLEMERKHEEERLLKEKMRVEEERRRIEEESAKRKEKIEKERKMEEARLFEEKKRVEQERKRVEKEKRRIEEERHKQEILRKQQEEERLRLEIERKREEEERLRLEKERIREEEEKRKLQMEEEELRRLQIEREKQEERRRVEMQRRKQKEEKERREREAREMEQRRIFEEREKQRVIQEKRLREEKEKLRQESIKIREEEERLRLERERQESEEIERVQREKLERERLDKERRELERLEIERAQKAKREMERLENERREREKFEKERRERERLERERLEKERREREIMERKRLERERLQREKLEMEGLEKERRERERLEREHLEKERQERERIEKERLELERMERLRQEEEARMLQERMRLEKQKLRDEEGRMRAEAARLEESEQEHELKKIITSQLKEEHTVTERSSRKGLHIESKESSSNQQYQQQQQQQNLRWSYPSATKYRKYSSSPNSRNYDQWVEIVSMTPEKYQQFHKVMPEIPTLSDVEYDLNGEAMNSKKPYREKKERTTRRSVSRQDSKDAEFTENLRAALMNSDSVDYNMRDGKSNGHVTETTEVKRSYSAKPAAYGGKYATESKITSRRTNQTRHSMQSDDAAPTKPARTFSYGKRTRSSSLERRIHAYEDSVEATKHFEKKEEGGVVDEEEMTPKPRKDAAPNIVTRMRTESESSERTLRFDDSMDGGGSSRKSRIDYSFNSSMEVPTAPPPPPVTTKSYSQVSTSTAMPSAPKKRGHILMKPACHSFLEMSSTKQKTATQTSVGRSASNRRPRSLNQSMVSSQPDDDEVDHVIDGEDDEEEIEVEVAPQAPASTLVAKYEALTLDAELDSSFRGSEMSEPPYQTYSYRHEMAMRGLGPRPYNHGAAVRKESMLRTENFAKTQSALRSTIQSGHEEKTDASSFVGISKFSDTSSVISAAELAEVSSDISPYKPRGISKRQQSTSMNSFRQQRSKAVNVKRRTDDMESMSQYSESREERGAQKSKASSSNTVSAASKIQFGKKKSNKSLTEARAMAMRYEQMLEQNDISDEEEMHEMQQKQRMHQMRMQNQQKLHEQQMQQESEQESSIITADEALSVGTQIWQCGGEQGDQVERHAPTHLPGPRDLMAWLRISRSAQKLNRSSYAGTTAHEETTATRRNKSFASHASSSYMEDPYQMQQRMSQSRSHGSLMSAAQDEEDTDTEAEAHPDYGSIAKKFQALAVESEASSAHEMARFGRMQSAGEVSVGKRSGISEQHDYLSSEFPEPELDEAAMPPARALAERFETIARERSQAELSQIDHEEALHQQAMRSRKKNFRGKKKFGSANNMRSQSQGHTGLSTSHSFHNFGHSQTGSYMDKQQKQQALHQQMQQEQMEAMQQQELQMQQQQILKKQHSRMQQQQQQIQQQEQQEEDMEPAHQDFSKKKSKVSATLSKTLLEKFQKFNEEADSKDDMDGNHHQVQHSSMGRSAGGRSSQTFKRNTRKPSSPISKSGSLPSFAKAQEPSEKGDQNLALSRILRQAPPAAHIERTRLLNQAISAKEEEPQSFGDDLVPVSHDPEPEPASYHDLESDPTPALHESSAAAKYLTNEFDEGDENLFEYEAELNQPLTATFADLVSMMAASIQSKTKSKPGFLNLEEADPKKKSHQRKDSDEEGRSCLVSLSPIEERDNETFETALPPRGIVKAQTLFFERSFSVKAIWRQPPQSPPQKFVRKKSKGSWYKHYIFQAKSQEAAWAGPAEKTEGEAGSTADMKALDYAKARYDGSAPQEPMVPKIVKKPKKLDHSWGKNIEDDSHSDKDPKSPLPREQDLVSHTSLGVDYTKSQYQNKVEHQNSTEGNALVPVNRQTVEKVAPPEITQNLKNLFESGDLPDRHAVKKCSIQIAKDGGVYENEPQQRPDVVRESDPNMADEVIISGDMGISARDMKSKWENQAENQPEKLNKVINIAEGELIVLESEPQRRDDCAREEDSDVMEGLPQAGLTRNIKDRLSGLNTRTQERKVIKLVEDENQAPIILENEPVRRDDVVHADDDEEDVMISVGKAKNLKNFFQTQTGEVQIKRQPIKIDRDETGATILENEPERREGVIRSDELSEADLAIQEQMKSGQTRNIASMWKTKEKGEEEYVRKGPIKLDIAAEHIELESTPVELEGVIKCDTVVEDVLPRSRGRIQGIAGRFTAEQEDKTRGPKEMIKIDMSEEPTVIENEPQVREDVVRGDNAGTAEIVTVKRGKAKNMAGFWKNVSENDGADPRKAQENVPQWKLDLEAAKAAQESEVTEQEDAPDCDIPQWKKDLEMARMAQNSGVFENEPEQRTDIVKGSTMSDVPQWKQDLDRAKQNGNSGVFENEPEQRDDVVRDEQYEDPKDVVIPTKNLRSLWASRETEEEKKATEGTHMPEVIRQRYRQKQKQKEAEEEAARLAAEEEERKRREEEEEKKRKEEEERKKEEEAAKKRQEKANKLLNRFPQGRGTGRRPPPKRSLFF</sequence>
<feature type="region of interest" description="Disordered" evidence="1">
    <location>
        <begin position="1"/>
        <end position="102"/>
    </location>
</feature>
<feature type="compositionally biased region" description="Basic and acidic residues" evidence="1">
    <location>
        <begin position="2004"/>
        <end position="2015"/>
    </location>
</feature>
<feature type="compositionally biased region" description="Polar residues" evidence="1">
    <location>
        <begin position="1561"/>
        <end position="1573"/>
    </location>
</feature>
<feature type="compositionally biased region" description="Polar residues" evidence="1">
    <location>
        <begin position="423"/>
        <end position="438"/>
    </location>
</feature>
<dbReference type="EMBL" id="AMQN01004819">
    <property type="status" value="NOT_ANNOTATED_CDS"/>
    <property type="molecule type" value="Genomic_DNA"/>
</dbReference>
<feature type="compositionally biased region" description="Polar residues" evidence="1">
    <location>
        <begin position="1296"/>
        <end position="1307"/>
    </location>
</feature>
<feature type="region of interest" description="Disordered" evidence="1">
    <location>
        <begin position="2189"/>
        <end position="2217"/>
    </location>
</feature>
<feature type="compositionally biased region" description="Basic and acidic residues" evidence="1">
    <location>
        <begin position="1198"/>
        <end position="1222"/>
    </location>
</feature>
<feature type="compositionally biased region" description="Basic and acidic residues" evidence="1">
    <location>
        <begin position="514"/>
        <end position="549"/>
    </location>
</feature>
<feature type="region of interest" description="Disordered" evidence="1">
    <location>
        <begin position="292"/>
        <end position="319"/>
    </location>
</feature>
<feature type="compositionally biased region" description="Polar residues" evidence="1">
    <location>
        <begin position="1516"/>
        <end position="1532"/>
    </location>
</feature>
<dbReference type="EMBL" id="AMQN01004821">
    <property type="status" value="NOT_ANNOTATED_CDS"/>
    <property type="molecule type" value="Genomic_DNA"/>
</dbReference>
<feature type="region of interest" description="Disordered" evidence="1">
    <location>
        <begin position="1078"/>
        <end position="1379"/>
    </location>
</feature>
<feature type="region of interest" description="Disordered" evidence="1">
    <location>
        <begin position="333"/>
        <end position="459"/>
    </location>
</feature>
<feature type="region of interest" description="Disordered" evidence="1">
    <location>
        <begin position="943"/>
        <end position="1023"/>
    </location>
</feature>
<feature type="compositionally biased region" description="Acidic residues" evidence="1">
    <location>
        <begin position="1363"/>
        <end position="1379"/>
    </location>
</feature>
<organism evidence="2">
    <name type="scientific">Capitella teleta</name>
    <name type="common">Polychaete worm</name>
    <dbReference type="NCBI Taxonomy" id="283909"/>
    <lineage>
        <taxon>Eukaryota</taxon>
        <taxon>Metazoa</taxon>
        <taxon>Spiralia</taxon>
        <taxon>Lophotrochozoa</taxon>
        <taxon>Annelida</taxon>
        <taxon>Polychaeta</taxon>
        <taxon>Sedentaria</taxon>
        <taxon>Scolecida</taxon>
        <taxon>Capitellidae</taxon>
        <taxon>Capitella</taxon>
    </lineage>
</organism>
<feature type="region of interest" description="Disordered" evidence="1">
    <location>
        <begin position="1697"/>
        <end position="1764"/>
    </location>
</feature>
<dbReference type="HOGENOM" id="CLU_225997_0_0_1"/>
<feature type="compositionally biased region" description="Basic and acidic residues" evidence="1">
    <location>
        <begin position="2113"/>
        <end position="2126"/>
    </location>
</feature>
<feature type="compositionally biased region" description="Low complexity" evidence="1">
    <location>
        <begin position="2021"/>
        <end position="2032"/>
    </location>
</feature>
<feature type="compositionally biased region" description="Basic and acidic residues" evidence="1">
    <location>
        <begin position="1125"/>
        <end position="1143"/>
    </location>
</feature>
<evidence type="ECO:0000256" key="1">
    <source>
        <dbReference type="SAM" id="MobiDB-lite"/>
    </source>
</evidence>
<dbReference type="OrthoDB" id="6282440at2759"/>
<feature type="region of interest" description="Disordered" evidence="1">
    <location>
        <begin position="832"/>
        <end position="860"/>
    </location>
</feature>
<dbReference type="GO" id="GO:0051726">
    <property type="term" value="P:regulation of cell cycle"/>
    <property type="evidence" value="ECO:0007669"/>
    <property type="project" value="InterPro"/>
</dbReference>
<feature type="compositionally biased region" description="Basic residues" evidence="1">
    <location>
        <begin position="1084"/>
        <end position="1098"/>
    </location>
</feature>
<feature type="compositionally biased region" description="Low complexity" evidence="1">
    <location>
        <begin position="26"/>
        <end position="55"/>
    </location>
</feature>
<feature type="compositionally biased region" description="Low complexity" evidence="1">
    <location>
        <begin position="140"/>
        <end position="157"/>
    </location>
</feature>
<reference evidence="2 4" key="2">
    <citation type="journal article" date="2013" name="Nature">
        <title>Insights into bilaterian evolution from three spiralian genomes.</title>
        <authorList>
            <person name="Simakov O."/>
            <person name="Marletaz F."/>
            <person name="Cho S.J."/>
            <person name="Edsinger-Gonzales E."/>
            <person name="Havlak P."/>
            <person name="Hellsten U."/>
            <person name="Kuo D.H."/>
            <person name="Larsson T."/>
            <person name="Lv J."/>
            <person name="Arendt D."/>
            <person name="Savage R."/>
            <person name="Osoegawa K."/>
            <person name="de Jong P."/>
            <person name="Grimwood J."/>
            <person name="Chapman J.A."/>
            <person name="Shapiro H."/>
            <person name="Aerts A."/>
            <person name="Otillar R.P."/>
            <person name="Terry A.Y."/>
            <person name="Boore J.L."/>
            <person name="Grigoriev I.V."/>
            <person name="Lindberg D.R."/>
            <person name="Seaver E.C."/>
            <person name="Weisblat D.A."/>
            <person name="Putnam N.H."/>
            <person name="Rokhsar D.S."/>
        </authorList>
    </citation>
    <scope>NUCLEOTIDE SEQUENCE</scope>
    <source>
        <strain evidence="2 4">I ESC-2004</strain>
    </source>
</reference>
<feature type="compositionally biased region" description="Polar residues" evidence="1">
    <location>
        <begin position="1883"/>
        <end position="1912"/>
    </location>
</feature>
<feature type="compositionally biased region" description="Low complexity" evidence="1">
    <location>
        <begin position="1734"/>
        <end position="1744"/>
    </location>
</feature>
<keyword evidence="4" id="KW-1185">Reference proteome</keyword>
<feature type="region of interest" description="Disordered" evidence="1">
    <location>
        <begin position="140"/>
        <end position="265"/>
    </location>
</feature>
<feature type="compositionally biased region" description="Basic and acidic residues" evidence="1">
    <location>
        <begin position="2339"/>
        <end position="2367"/>
    </location>
</feature>
<evidence type="ECO:0000313" key="4">
    <source>
        <dbReference type="Proteomes" id="UP000014760"/>
    </source>
</evidence>
<gene>
    <name evidence="2" type="ORF">CAPTEDRAFT_199501</name>
</gene>
<dbReference type="Proteomes" id="UP000014760">
    <property type="component" value="Unassembled WGS sequence"/>
</dbReference>
<feature type="compositionally biased region" description="Basic and acidic residues" evidence="1">
    <location>
        <begin position="2934"/>
        <end position="2944"/>
    </location>
</feature>
<dbReference type="GO" id="GO:0048024">
    <property type="term" value="P:regulation of mRNA splicing, via spliceosome"/>
    <property type="evidence" value="ECO:0007669"/>
    <property type="project" value="TreeGrafter"/>
</dbReference>
<feature type="compositionally biased region" description="Basic and acidic residues" evidence="1">
    <location>
        <begin position="943"/>
        <end position="1003"/>
    </location>
</feature>
<proteinExistence type="predicted"/>
<feature type="region of interest" description="Disordered" evidence="1">
    <location>
        <begin position="1951"/>
        <end position="1984"/>
    </location>
</feature>
<dbReference type="PANTHER" id="PTHR46528">
    <property type="entry name" value="PROTEIN SON"/>
    <property type="match status" value="1"/>
</dbReference>
<feature type="compositionally biased region" description="Basic and acidic residues" evidence="1">
    <location>
        <begin position="2961"/>
        <end position="3011"/>
    </location>
</feature>
<feature type="region of interest" description="Disordered" evidence="1">
    <location>
        <begin position="720"/>
        <end position="744"/>
    </location>
</feature>
<accession>R7V7T1</accession>
<feature type="compositionally biased region" description="Low complexity" evidence="1">
    <location>
        <begin position="2042"/>
        <end position="2054"/>
    </location>
</feature>
<feature type="region of interest" description="Disordered" evidence="1">
    <location>
        <begin position="2004"/>
        <end position="2066"/>
    </location>
</feature>
<feature type="compositionally biased region" description="Basic and acidic residues" evidence="1">
    <location>
        <begin position="492"/>
        <end position="506"/>
    </location>
</feature>
<feature type="region of interest" description="Disordered" evidence="1">
    <location>
        <begin position="2097"/>
        <end position="2132"/>
    </location>
</feature>
<feature type="region of interest" description="Disordered" evidence="1">
    <location>
        <begin position="2856"/>
        <end position="3035"/>
    </location>
</feature>
<feature type="compositionally biased region" description="Basic and acidic residues" evidence="1">
    <location>
        <begin position="439"/>
        <end position="448"/>
    </location>
</feature>
<feature type="compositionally biased region" description="Low complexity" evidence="1">
    <location>
        <begin position="1008"/>
        <end position="1017"/>
    </location>
</feature>
<dbReference type="EnsemblMetazoa" id="CapteT199501">
    <property type="protein sequence ID" value="CapteP199501"/>
    <property type="gene ID" value="CapteG199501"/>
</dbReference>
<dbReference type="OMA" id="KNDISPR"/>
<feature type="region of interest" description="Disordered" evidence="1">
    <location>
        <begin position="1507"/>
        <end position="1584"/>
    </location>
</feature>
<feature type="compositionally biased region" description="Polar residues" evidence="1">
    <location>
        <begin position="1353"/>
        <end position="1362"/>
    </location>
</feature>
<feature type="compositionally biased region" description="Low complexity" evidence="1">
    <location>
        <begin position="366"/>
        <end position="377"/>
    </location>
</feature>
<reference evidence="3" key="3">
    <citation type="submission" date="2015-06" db="UniProtKB">
        <authorList>
            <consortium name="EnsemblMetazoa"/>
        </authorList>
    </citation>
    <scope>IDENTIFICATION</scope>
</reference>
<name>R7V7T1_CAPTE</name>
<feature type="compositionally biased region" description="Low complexity" evidence="1">
    <location>
        <begin position="1919"/>
        <end position="1931"/>
    </location>
</feature>
<evidence type="ECO:0000313" key="2">
    <source>
        <dbReference type="EMBL" id="ELU14547.1"/>
    </source>
</evidence>
<feature type="region of interest" description="Disordered" evidence="1">
    <location>
        <begin position="892"/>
        <end position="916"/>
    </location>
</feature>
<feature type="compositionally biased region" description="Basic and acidic residues" evidence="1">
    <location>
        <begin position="406"/>
        <end position="420"/>
    </location>
</feature>
<dbReference type="EMBL" id="AMQN01004820">
    <property type="status" value="NOT_ANNOTATED_CDS"/>
    <property type="molecule type" value="Genomic_DNA"/>
</dbReference>
<dbReference type="EMBL" id="KB294418">
    <property type="protein sequence ID" value="ELU14547.1"/>
    <property type="molecule type" value="Genomic_DNA"/>
</dbReference>
<feature type="compositionally biased region" description="Polar residues" evidence="1">
    <location>
        <begin position="2368"/>
        <end position="2384"/>
    </location>
</feature>
<feature type="compositionally biased region" description="Low complexity" evidence="1">
    <location>
        <begin position="1330"/>
        <end position="1341"/>
    </location>
</feature>
<feature type="compositionally biased region" description="Basic and acidic residues" evidence="1">
    <location>
        <begin position="2902"/>
        <end position="2919"/>
    </location>
</feature>
<dbReference type="GO" id="GO:0003723">
    <property type="term" value="F:RNA binding"/>
    <property type="evidence" value="ECO:0007669"/>
    <property type="project" value="InterPro"/>
</dbReference>
<protein>
    <submittedName>
        <fullName evidence="2 3">Uncharacterized protein</fullName>
    </submittedName>
</protein>
<feature type="compositionally biased region" description="Basic residues" evidence="1">
    <location>
        <begin position="1868"/>
        <end position="1880"/>
    </location>
</feature>